<keyword evidence="3" id="KW-0540">Nuclease</keyword>
<evidence type="ECO:0000313" key="4">
    <source>
        <dbReference type="Proteomes" id="UP001368318"/>
    </source>
</evidence>
<protein>
    <submittedName>
        <fullName evidence="3">HNH endonuclease</fullName>
    </submittedName>
</protein>
<evidence type="ECO:0000259" key="1">
    <source>
        <dbReference type="Pfam" id="PF13391"/>
    </source>
</evidence>
<sequence>MAITDKFDNYTIAEVIKAYLIDGQSHRNIQREILNLPAPARGGGFVAMELLHHYNIRGDKKGLLTKKSISELNATNDLEFKKALQIIEELNFVEEEAEEYFIKNQEINKSNNPTESKSEIKIRAYQNKLREIVLDNYNSTCAICEINKSDLLVCSHIKPWMADKEERLNPQNAICFCVLHDKMFDKGYFSLDSEYRIVFGPKSDKQIKKLLTDLEFKKPKVNEPDISFLEYHYNEICK</sequence>
<name>A0AAU6P638_9FLAO</name>
<dbReference type="AlphaFoldDB" id="A0AAU6P638"/>
<feature type="domain" description="HNH nuclease" evidence="1">
    <location>
        <begin position="141"/>
        <end position="192"/>
    </location>
</feature>
<keyword evidence="3" id="KW-0255">Endonuclease</keyword>
<accession>A0AAU6P638</accession>
<dbReference type="InterPro" id="IPR003615">
    <property type="entry name" value="HNH_nuc"/>
</dbReference>
<dbReference type="RefSeq" id="WP_338732036.1">
    <property type="nucleotide sequence ID" value="NZ_CP136924.1"/>
</dbReference>
<dbReference type="GO" id="GO:0004519">
    <property type="term" value="F:endonuclease activity"/>
    <property type="evidence" value="ECO:0007669"/>
    <property type="project" value="UniProtKB-KW"/>
</dbReference>
<evidence type="ECO:0000313" key="3">
    <source>
        <dbReference type="EMBL" id="WXA12916.1"/>
    </source>
</evidence>
<keyword evidence="4" id="KW-1185">Reference proteome</keyword>
<dbReference type="Pfam" id="PF13391">
    <property type="entry name" value="HNH_2"/>
    <property type="match status" value="1"/>
</dbReference>
<dbReference type="EMBL" id="CP136925">
    <property type="protein sequence ID" value="WXA12916.1"/>
    <property type="molecule type" value="Genomic_DNA"/>
</dbReference>
<reference evidence="3 4" key="1">
    <citation type="submission" date="2023-10" db="EMBL/GenBank/DDBJ databases">
        <title>Culture-based analysis of two novel bacteria associated with mangrove crab gills.</title>
        <authorList>
            <person name="Yang X."/>
            <person name="Garuglieri E."/>
            <person name="Van Goethem M.W."/>
            <person name="Fusi M."/>
            <person name="Marasco R."/>
            <person name="Daffonchio D.G."/>
        </authorList>
    </citation>
    <scope>NUCLEOTIDE SEQUENCE</scope>
    <source>
        <strain evidence="3">UG2-1</strain>
        <strain evidence="2">UG2-2</strain>
        <strain evidence="4">UG2_2</strain>
    </source>
</reference>
<keyword evidence="3" id="KW-0378">Hydrolase</keyword>
<dbReference type="EMBL" id="CP136924">
    <property type="protein sequence ID" value="WXA01923.1"/>
    <property type="molecule type" value="Genomic_DNA"/>
</dbReference>
<evidence type="ECO:0000313" key="2">
    <source>
        <dbReference type="EMBL" id="WXA01923.1"/>
    </source>
</evidence>
<dbReference type="KEGG" id="mcaa:R3L15_12420"/>
<organism evidence="3">
    <name type="scientific">Mangrovimonas cancribranchiae</name>
    <dbReference type="NCBI Taxonomy" id="3080055"/>
    <lineage>
        <taxon>Bacteria</taxon>
        <taxon>Pseudomonadati</taxon>
        <taxon>Bacteroidota</taxon>
        <taxon>Flavobacteriia</taxon>
        <taxon>Flavobacteriales</taxon>
        <taxon>Flavobacteriaceae</taxon>
        <taxon>Mangrovimonas</taxon>
    </lineage>
</organism>
<dbReference type="Proteomes" id="UP001368318">
    <property type="component" value="Chromosome"/>
</dbReference>
<gene>
    <name evidence="3" type="ORF">R3L15_12420</name>
    <name evidence="2" type="ORF">R3L16_09170</name>
</gene>
<proteinExistence type="predicted"/>